<evidence type="ECO:0000256" key="6">
    <source>
        <dbReference type="ARBA" id="ARBA00023170"/>
    </source>
</evidence>
<dbReference type="Pfam" id="PF00001">
    <property type="entry name" value="7tm_1"/>
    <property type="match status" value="1"/>
</dbReference>
<feature type="transmembrane region" description="Helical" evidence="9">
    <location>
        <begin position="214"/>
        <end position="239"/>
    </location>
</feature>
<dbReference type="InterPro" id="IPR050125">
    <property type="entry name" value="GPCR_opsins"/>
</dbReference>
<evidence type="ECO:0000256" key="5">
    <source>
        <dbReference type="ARBA" id="ARBA00023136"/>
    </source>
</evidence>
<evidence type="ECO:0000256" key="4">
    <source>
        <dbReference type="ARBA" id="ARBA00023040"/>
    </source>
</evidence>
<proteinExistence type="inferred from homology"/>
<dbReference type="Gene3D" id="1.20.1070.10">
    <property type="entry name" value="Rhodopsin 7-helix transmembrane proteins"/>
    <property type="match status" value="1"/>
</dbReference>
<keyword evidence="7 8" id="KW-0807">Transducer</keyword>
<keyword evidence="2 8" id="KW-0812">Transmembrane</keyword>
<keyword evidence="4 8" id="KW-0297">G-protein coupled receptor</keyword>
<dbReference type="GO" id="GO:0004930">
    <property type="term" value="F:G protein-coupled receptor activity"/>
    <property type="evidence" value="ECO:0007669"/>
    <property type="project" value="UniProtKB-KW"/>
</dbReference>
<dbReference type="PANTHER" id="PTHR24240">
    <property type="entry name" value="OPSIN"/>
    <property type="match status" value="1"/>
</dbReference>
<keyword evidence="3 9" id="KW-1133">Transmembrane helix</keyword>
<evidence type="ECO:0000256" key="9">
    <source>
        <dbReference type="SAM" id="Phobius"/>
    </source>
</evidence>
<comment type="similarity">
    <text evidence="8">Belongs to the G-protein coupled receptor 1 family.</text>
</comment>
<dbReference type="GeneTree" id="ENSGT01150000286935"/>
<dbReference type="Ensembl" id="ENSBMST00010004636.1">
    <property type="protein sequence ID" value="ENSBMSP00010004216.1"/>
    <property type="gene ID" value="ENSBMSG00010003118.1"/>
</dbReference>
<reference evidence="11" key="1">
    <citation type="submission" date="2023-09" db="UniProtKB">
        <authorList>
            <consortium name="Ensembl"/>
        </authorList>
    </citation>
    <scope>IDENTIFICATION</scope>
</reference>
<feature type="domain" description="G-protein coupled receptors family 1 profile" evidence="10">
    <location>
        <begin position="84"/>
        <end position="245"/>
    </location>
</feature>
<organism evidence="11">
    <name type="scientific">Balaenoptera musculus</name>
    <name type="common">Blue whale</name>
    <dbReference type="NCBI Taxonomy" id="9771"/>
    <lineage>
        <taxon>Eukaryota</taxon>
        <taxon>Metazoa</taxon>
        <taxon>Chordata</taxon>
        <taxon>Craniata</taxon>
        <taxon>Vertebrata</taxon>
        <taxon>Euteleostomi</taxon>
        <taxon>Mammalia</taxon>
        <taxon>Eutheria</taxon>
        <taxon>Laurasiatheria</taxon>
        <taxon>Artiodactyla</taxon>
        <taxon>Whippomorpha</taxon>
        <taxon>Cetacea</taxon>
        <taxon>Mysticeti</taxon>
        <taxon>Balaenopteridae</taxon>
        <taxon>Balaenoptera</taxon>
    </lineage>
</organism>
<evidence type="ECO:0000259" key="10">
    <source>
        <dbReference type="PROSITE" id="PS50262"/>
    </source>
</evidence>
<dbReference type="SUPFAM" id="SSF81321">
    <property type="entry name" value="Family A G protein-coupled receptor-like"/>
    <property type="match status" value="1"/>
</dbReference>
<feature type="transmembrane region" description="Helical" evidence="9">
    <location>
        <begin position="69"/>
        <end position="93"/>
    </location>
</feature>
<dbReference type="OMA" id="RWIGGYH"/>
<dbReference type="AlphaFoldDB" id="A0A8C0CC92"/>
<feature type="transmembrane region" description="Helical" evidence="9">
    <location>
        <begin position="160"/>
        <end position="179"/>
    </location>
</feature>
<dbReference type="PRINTS" id="PR00237">
    <property type="entry name" value="GPCRRHODOPSN"/>
</dbReference>
<evidence type="ECO:0000256" key="2">
    <source>
        <dbReference type="ARBA" id="ARBA00022692"/>
    </source>
</evidence>
<comment type="subcellular location">
    <subcellularLocation>
        <location evidence="1">Membrane</location>
        <topology evidence="1">Multi-pass membrane protein</topology>
    </subcellularLocation>
</comment>
<evidence type="ECO:0000256" key="7">
    <source>
        <dbReference type="ARBA" id="ARBA00023224"/>
    </source>
</evidence>
<sequence>MFLNEWVGGERQEAFQLGEGKLRNEESRWLICLPALTDWAGGAGVREGGGGRGTWRAGTPLRLQGAYELLVLLLGSVGPLGVGSNLLVLVLYLKFTRLRSPARLLLLNVTFAFRLRGGVVGGATNCVWDGFSNNLSGIVSIITLTTLACERYIGMIHNRVISFSLAWRAITYTWLYSLVRSGAPLLGRNRYVLAVHVLGCTANWKSKDASDDSFVFFLFLGCMVVPVGVIAHCYGHILYSIRKVS</sequence>
<dbReference type="PROSITE" id="PS50262">
    <property type="entry name" value="G_PROTEIN_RECEP_F1_2"/>
    <property type="match status" value="1"/>
</dbReference>
<dbReference type="InterPro" id="IPR000276">
    <property type="entry name" value="GPCR_Rhodpsn"/>
</dbReference>
<name>A0A8C0CC92_BALMU</name>
<evidence type="ECO:0000256" key="1">
    <source>
        <dbReference type="ARBA" id="ARBA00004141"/>
    </source>
</evidence>
<dbReference type="InterPro" id="IPR017452">
    <property type="entry name" value="GPCR_Rhodpsn_7TM"/>
</dbReference>
<keyword evidence="6 8" id="KW-0675">Receptor</keyword>
<dbReference type="PROSITE" id="PS00237">
    <property type="entry name" value="G_PROTEIN_RECEP_F1_1"/>
    <property type="match status" value="1"/>
</dbReference>
<protein>
    <recommendedName>
        <fullName evidence="10">G-protein coupled receptors family 1 profile domain-containing protein</fullName>
    </recommendedName>
</protein>
<evidence type="ECO:0000256" key="3">
    <source>
        <dbReference type="ARBA" id="ARBA00022989"/>
    </source>
</evidence>
<dbReference type="GO" id="GO:0016020">
    <property type="term" value="C:membrane"/>
    <property type="evidence" value="ECO:0007669"/>
    <property type="project" value="UniProtKB-SubCell"/>
</dbReference>
<evidence type="ECO:0000313" key="11">
    <source>
        <dbReference type="Ensembl" id="ENSBMSP00010004216.1"/>
    </source>
</evidence>
<evidence type="ECO:0000256" key="8">
    <source>
        <dbReference type="RuleBase" id="RU000688"/>
    </source>
</evidence>
<accession>A0A8C0CC92</accession>
<keyword evidence="5 9" id="KW-0472">Membrane</keyword>